<dbReference type="InterPro" id="IPR057326">
    <property type="entry name" value="KR_dom"/>
</dbReference>
<sequence length="264" mass="28399">MRCAMSKRLALVTGASSGLGAEFARALARRDIDLVLVARREEPMQQLADELRQLHDIDIHLHSLDLGVTGSAAALRQWLADRGLTPDILINNAAFGLAGRFVDQDPVRIRQMLELDIISLVELTHVFARDMVSRNGGHILLVGSLAAYQPDPLLAAYGAAKSFVLSFGEALHVELAPTVGITVVSPGLMQTEFFNVANFHPGAALRRGMLPAATVAEEGIKALFAGKPSIVVGGLNRLSAIAVKFLPRSIVAKVAYRLSNHSQR</sequence>
<dbReference type="PATRIC" id="fig|28092.6.peg.3457"/>
<dbReference type="InterPro" id="IPR020904">
    <property type="entry name" value="Sc_DH/Rdtase_CS"/>
</dbReference>
<organism evidence="4 5">
    <name type="scientific">Robbsia andropogonis</name>
    <dbReference type="NCBI Taxonomy" id="28092"/>
    <lineage>
        <taxon>Bacteria</taxon>
        <taxon>Pseudomonadati</taxon>
        <taxon>Pseudomonadota</taxon>
        <taxon>Betaproteobacteria</taxon>
        <taxon>Burkholderiales</taxon>
        <taxon>Burkholderiaceae</taxon>
        <taxon>Robbsia</taxon>
    </lineage>
</organism>
<dbReference type="InterPro" id="IPR036291">
    <property type="entry name" value="NAD(P)-bd_dom_sf"/>
</dbReference>
<evidence type="ECO:0000259" key="3">
    <source>
        <dbReference type="SMART" id="SM00822"/>
    </source>
</evidence>
<dbReference type="Gene3D" id="3.40.50.720">
    <property type="entry name" value="NAD(P)-binding Rossmann-like Domain"/>
    <property type="match status" value="1"/>
</dbReference>
<evidence type="ECO:0000256" key="1">
    <source>
        <dbReference type="ARBA" id="ARBA00006484"/>
    </source>
</evidence>
<comment type="caution">
    <text evidence="4">The sequence shown here is derived from an EMBL/GenBank/DDBJ whole genome shotgun (WGS) entry which is preliminary data.</text>
</comment>
<dbReference type="PROSITE" id="PS00061">
    <property type="entry name" value="ADH_SHORT"/>
    <property type="match status" value="1"/>
</dbReference>
<dbReference type="PANTHER" id="PTHR42901:SF1">
    <property type="entry name" value="ALCOHOL DEHYDROGENASE"/>
    <property type="match status" value="1"/>
</dbReference>
<comment type="similarity">
    <text evidence="1">Belongs to the short-chain dehydrogenases/reductases (SDR) family.</text>
</comment>
<evidence type="ECO:0000313" key="5">
    <source>
        <dbReference type="Proteomes" id="UP000033618"/>
    </source>
</evidence>
<accession>A0A0F5JYL0</accession>
<gene>
    <name evidence="4" type="ORF">WM40_14640</name>
</gene>
<dbReference type="EMBL" id="LAQU01000014">
    <property type="protein sequence ID" value="KKB62986.1"/>
    <property type="molecule type" value="Genomic_DNA"/>
</dbReference>
<dbReference type="STRING" id="28092.WM40_14640"/>
<reference evidence="4 5" key="1">
    <citation type="submission" date="2015-03" db="EMBL/GenBank/DDBJ databases">
        <title>Draft Genome Sequence of Burkholderia andropogonis type strain ICMP2807, isolated from Sorghum bicolor.</title>
        <authorList>
            <person name="Lopes-Santos L."/>
            <person name="Castro D.B."/>
            <person name="Ottoboni L.M."/>
            <person name="Park D."/>
            <person name="Weirc B.S."/>
            <person name="Destefano S.A."/>
        </authorList>
    </citation>
    <scope>NUCLEOTIDE SEQUENCE [LARGE SCALE GENOMIC DNA]</scope>
    <source>
        <strain evidence="4 5">ICMP2807</strain>
    </source>
</reference>
<dbReference type="CDD" id="cd05233">
    <property type="entry name" value="SDR_c"/>
    <property type="match status" value="1"/>
</dbReference>
<keyword evidence="5" id="KW-1185">Reference proteome</keyword>
<name>A0A0F5JYL0_9BURK</name>
<dbReference type="SUPFAM" id="SSF51735">
    <property type="entry name" value="NAD(P)-binding Rossmann-fold domains"/>
    <property type="match status" value="1"/>
</dbReference>
<evidence type="ECO:0000313" key="4">
    <source>
        <dbReference type="EMBL" id="KKB62986.1"/>
    </source>
</evidence>
<dbReference type="PIRSF" id="PIRSF000126">
    <property type="entry name" value="11-beta-HSD1"/>
    <property type="match status" value="1"/>
</dbReference>
<dbReference type="AlphaFoldDB" id="A0A0F5JYL0"/>
<feature type="domain" description="Ketoreductase" evidence="3">
    <location>
        <begin position="8"/>
        <end position="192"/>
    </location>
</feature>
<dbReference type="PANTHER" id="PTHR42901">
    <property type="entry name" value="ALCOHOL DEHYDROGENASE"/>
    <property type="match status" value="1"/>
</dbReference>
<dbReference type="InterPro" id="IPR002347">
    <property type="entry name" value="SDR_fam"/>
</dbReference>
<proteinExistence type="inferred from homology"/>
<dbReference type="PRINTS" id="PR00081">
    <property type="entry name" value="GDHRDH"/>
</dbReference>
<protein>
    <submittedName>
        <fullName evidence="4">Short-chain dehydrogenase</fullName>
    </submittedName>
</protein>
<dbReference type="Proteomes" id="UP000033618">
    <property type="component" value="Unassembled WGS sequence"/>
</dbReference>
<dbReference type="SMART" id="SM00822">
    <property type="entry name" value="PKS_KR"/>
    <property type="match status" value="1"/>
</dbReference>
<dbReference type="Pfam" id="PF00106">
    <property type="entry name" value="adh_short"/>
    <property type="match status" value="1"/>
</dbReference>
<evidence type="ECO:0000256" key="2">
    <source>
        <dbReference type="ARBA" id="ARBA00023002"/>
    </source>
</evidence>
<dbReference type="GO" id="GO:0016491">
    <property type="term" value="F:oxidoreductase activity"/>
    <property type="evidence" value="ECO:0007669"/>
    <property type="project" value="UniProtKB-KW"/>
</dbReference>
<keyword evidence="2" id="KW-0560">Oxidoreductase</keyword>